<organism evidence="17 18">
    <name type="scientific">Exophiala xenobiotica</name>
    <dbReference type="NCBI Taxonomy" id="348802"/>
    <lineage>
        <taxon>Eukaryota</taxon>
        <taxon>Fungi</taxon>
        <taxon>Dikarya</taxon>
        <taxon>Ascomycota</taxon>
        <taxon>Pezizomycotina</taxon>
        <taxon>Eurotiomycetes</taxon>
        <taxon>Chaetothyriomycetidae</taxon>
        <taxon>Chaetothyriales</taxon>
        <taxon>Herpotrichiellaceae</taxon>
        <taxon>Exophiala</taxon>
    </lineage>
</organism>
<dbReference type="Proteomes" id="UP000054342">
    <property type="component" value="Unassembled WGS sequence"/>
</dbReference>
<protein>
    <recommendedName>
        <fullName evidence="12">Peroxisomal membrane protein PEX13</fullName>
    </recommendedName>
    <alternativeName>
        <fullName evidence="11">Peroxin-13</fullName>
    </alternativeName>
</protein>
<reference evidence="17 18" key="1">
    <citation type="submission" date="2015-01" db="EMBL/GenBank/DDBJ databases">
        <title>The Genome Sequence of Exophiala xenobiotica CBS118157.</title>
        <authorList>
            <consortium name="The Broad Institute Genomics Platform"/>
            <person name="Cuomo C."/>
            <person name="de Hoog S."/>
            <person name="Gorbushina A."/>
            <person name="Stielow B."/>
            <person name="Teixiera M."/>
            <person name="Abouelleil A."/>
            <person name="Chapman S.B."/>
            <person name="Priest M."/>
            <person name="Young S.K."/>
            <person name="Wortman J."/>
            <person name="Nusbaum C."/>
            <person name="Birren B."/>
        </authorList>
    </citation>
    <scope>NUCLEOTIDE SEQUENCE [LARGE SCALE GENOMIC DNA]</scope>
    <source>
        <strain evidence="17 18">CBS 118157</strain>
    </source>
</reference>
<evidence type="ECO:0000256" key="14">
    <source>
        <dbReference type="PROSITE-ProRule" id="PRU00192"/>
    </source>
</evidence>
<dbReference type="OrthoDB" id="10037838at2759"/>
<keyword evidence="10" id="KW-0576">Peroxisome</keyword>
<evidence type="ECO:0000256" key="12">
    <source>
        <dbReference type="ARBA" id="ARBA00034535"/>
    </source>
</evidence>
<evidence type="ECO:0000259" key="16">
    <source>
        <dbReference type="PROSITE" id="PS50002"/>
    </source>
</evidence>
<keyword evidence="6" id="KW-0653">Protein transport</keyword>
<evidence type="ECO:0000256" key="8">
    <source>
        <dbReference type="ARBA" id="ARBA00023010"/>
    </source>
</evidence>
<feature type="region of interest" description="Disordered" evidence="15">
    <location>
        <begin position="405"/>
        <end position="429"/>
    </location>
</feature>
<feature type="compositionally biased region" description="Polar residues" evidence="15">
    <location>
        <begin position="30"/>
        <end position="42"/>
    </location>
</feature>
<dbReference type="AlphaFoldDB" id="A0A0D2EU09"/>
<evidence type="ECO:0000256" key="9">
    <source>
        <dbReference type="ARBA" id="ARBA00023136"/>
    </source>
</evidence>
<dbReference type="HOGENOM" id="CLU_034386_1_1_1"/>
<evidence type="ECO:0000256" key="5">
    <source>
        <dbReference type="ARBA" id="ARBA00022692"/>
    </source>
</evidence>
<evidence type="ECO:0000256" key="6">
    <source>
        <dbReference type="ARBA" id="ARBA00022927"/>
    </source>
</evidence>
<name>A0A0D2EU09_9EURO</name>
<feature type="region of interest" description="Disordered" evidence="15">
    <location>
        <begin position="1"/>
        <end position="57"/>
    </location>
</feature>
<keyword evidence="3 14" id="KW-0728">SH3 domain</keyword>
<keyword evidence="5" id="KW-0812">Transmembrane</keyword>
<feature type="compositionally biased region" description="Low complexity" evidence="15">
    <location>
        <begin position="13"/>
        <end position="29"/>
    </location>
</feature>
<evidence type="ECO:0000256" key="10">
    <source>
        <dbReference type="ARBA" id="ARBA00023140"/>
    </source>
</evidence>
<accession>A0A0D2EU09</accession>
<sequence>MTTVSPPKPWERAGSAAASGTTTPVSSTAMSAPSNLPSTDPSASAPALPDRPSTLNNVVNQTASNYTNQNRFGTGIGTGIGTGMGANPYSSPYSSYSSPYNRFGGGMYGGGMYGGAGGMYGGGMYGSGMYGGGYGNYPGMPGDPNNNQSLTQTWNQSTAATFQIMESIVGAFGGFAQMLESAYMTTHSSFFAMVSMAEQLGNLRHTLGSVLGIFTLMRWMRTLLAKITGRPPPADATALTPANFSNFLSGGRAPATLPDGSPAPARPSKKPFIMFAIAVFGLPYLMGKLIRAMARSQEEEQRRQQEQMSLTYTNPNGEQVPIDPRKLDFCRVLYDYTPTPNSGGMDLGVKKGDLVAVLSKTDPMGNASEWWRCRARDGQMGYLPSPYLEPIQRPAPRPAAQITEGAATPRPTAQITEGAASPAPGSRNLTMNEFLDAAKKPRAEDPSIQNLESMHAVSNPVKNMQTSVPAGVKGPQMKTKPGDISAESFQKSAFYS</sequence>
<dbReference type="PRINTS" id="PR00452">
    <property type="entry name" value="SH3DOMAIN"/>
</dbReference>
<keyword evidence="18" id="KW-1185">Reference proteome</keyword>
<proteinExistence type="inferred from homology"/>
<dbReference type="SMART" id="SM00326">
    <property type="entry name" value="SH3"/>
    <property type="match status" value="1"/>
</dbReference>
<gene>
    <name evidence="17" type="ORF">PV05_10041</name>
</gene>
<dbReference type="Gene3D" id="2.30.30.40">
    <property type="entry name" value="SH3 Domains"/>
    <property type="match status" value="1"/>
</dbReference>
<dbReference type="PROSITE" id="PS50002">
    <property type="entry name" value="SH3"/>
    <property type="match status" value="1"/>
</dbReference>
<dbReference type="SUPFAM" id="SSF50044">
    <property type="entry name" value="SH3-domain"/>
    <property type="match status" value="1"/>
</dbReference>
<evidence type="ECO:0000256" key="4">
    <source>
        <dbReference type="ARBA" id="ARBA00022448"/>
    </source>
</evidence>
<evidence type="ECO:0000313" key="17">
    <source>
        <dbReference type="EMBL" id="KIW51304.1"/>
    </source>
</evidence>
<keyword evidence="7" id="KW-1133">Transmembrane helix</keyword>
<dbReference type="InterPro" id="IPR001452">
    <property type="entry name" value="SH3_domain"/>
</dbReference>
<comment type="subcellular location">
    <subcellularLocation>
        <location evidence="1">Peroxisome membrane</location>
        <topology evidence="1">Single-pass membrane protein</topology>
    </subcellularLocation>
</comment>
<dbReference type="Pfam" id="PF04088">
    <property type="entry name" value="Peroxin-13_N"/>
    <property type="match status" value="1"/>
</dbReference>
<dbReference type="CDD" id="cd11771">
    <property type="entry name" value="SH3_Pex13p_fungal"/>
    <property type="match status" value="1"/>
</dbReference>
<dbReference type="GO" id="GO:1990429">
    <property type="term" value="C:peroxisomal importomer complex"/>
    <property type="evidence" value="ECO:0007669"/>
    <property type="project" value="TreeGrafter"/>
</dbReference>
<evidence type="ECO:0000256" key="2">
    <source>
        <dbReference type="ARBA" id="ARBA00006033"/>
    </source>
</evidence>
<evidence type="ECO:0000256" key="11">
    <source>
        <dbReference type="ARBA" id="ARBA00029693"/>
    </source>
</evidence>
<dbReference type="Pfam" id="PF07653">
    <property type="entry name" value="SH3_2"/>
    <property type="match status" value="1"/>
</dbReference>
<dbReference type="PANTHER" id="PTHR19332">
    <property type="entry name" value="PEROXISOMAL MEMBRANE PROTEIN PEX13"/>
    <property type="match status" value="1"/>
</dbReference>
<feature type="region of interest" description="Disordered" evidence="15">
    <location>
        <begin position="456"/>
        <end position="496"/>
    </location>
</feature>
<dbReference type="InterPro" id="IPR035463">
    <property type="entry name" value="Pex13"/>
</dbReference>
<dbReference type="InterPro" id="IPR007223">
    <property type="entry name" value="Peroxin-13_N"/>
</dbReference>
<comment type="subunit">
    <text evidence="13">Interacts (via SH3 domain) with PEX14 (via SH3-binding motif); forming the PEX13-PEX14 docking complex.</text>
</comment>
<keyword evidence="9" id="KW-0472">Membrane</keyword>
<comment type="similarity">
    <text evidence="2">Belongs to the peroxin-13 family.</text>
</comment>
<dbReference type="GeneID" id="25331949"/>
<evidence type="ECO:0000256" key="1">
    <source>
        <dbReference type="ARBA" id="ARBA00004549"/>
    </source>
</evidence>
<evidence type="ECO:0000256" key="7">
    <source>
        <dbReference type="ARBA" id="ARBA00022989"/>
    </source>
</evidence>
<dbReference type="STRING" id="348802.A0A0D2EU09"/>
<keyword evidence="8" id="KW-0811">Translocation</keyword>
<dbReference type="FunFam" id="2.30.30.40:FF:000128">
    <property type="entry name" value="Peroxisomal membrane protein (Pex13)"/>
    <property type="match status" value="1"/>
</dbReference>
<keyword evidence="4" id="KW-0813">Transport</keyword>
<evidence type="ECO:0000256" key="3">
    <source>
        <dbReference type="ARBA" id="ARBA00022443"/>
    </source>
</evidence>
<dbReference type="PANTHER" id="PTHR19332:SF1">
    <property type="entry name" value="PEROXISOMAL MEMBRANE PROTEIN PEX13"/>
    <property type="match status" value="1"/>
</dbReference>
<feature type="compositionally biased region" description="Polar residues" evidence="15">
    <location>
        <begin position="487"/>
        <end position="496"/>
    </location>
</feature>
<dbReference type="GO" id="GO:0016560">
    <property type="term" value="P:protein import into peroxisome matrix, docking"/>
    <property type="evidence" value="ECO:0007669"/>
    <property type="project" value="InterPro"/>
</dbReference>
<feature type="domain" description="SH3" evidence="16">
    <location>
        <begin position="325"/>
        <end position="393"/>
    </location>
</feature>
<evidence type="ECO:0000313" key="18">
    <source>
        <dbReference type="Proteomes" id="UP000054342"/>
    </source>
</evidence>
<dbReference type="RefSeq" id="XP_013311888.1">
    <property type="nucleotide sequence ID" value="XM_013456434.1"/>
</dbReference>
<dbReference type="GO" id="GO:0005778">
    <property type="term" value="C:peroxisomal membrane"/>
    <property type="evidence" value="ECO:0007669"/>
    <property type="project" value="UniProtKB-SubCell"/>
</dbReference>
<evidence type="ECO:0000256" key="13">
    <source>
        <dbReference type="ARBA" id="ARBA00065871"/>
    </source>
</evidence>
<evidence type="ECO:0000256" key="15">
    <source>
        <dbReference type="SAM" id="MobiDB-lite"/>
    </source>
</evidence>
<dbReference type="EMBL" id="KN847322">
    <property type="protein sequence ID" value="KIW51304.1"/>
    <property type="molecule type" value="Genomic_DNA"/>
</dbReference>
<dbReference type="InterPro" id="IPR036028">
    <property type="entry name" value="SH3-like_dom_sf"/>
</dbReference>